<keyword evidence="5" id="KW-1185">Reference proteome</keyword>
<dbReference type="Gene3D" id="1.10.10.10">
    <property type="entry name" value="Winged helix-like DNA-binding domain superfamily/Winged helix DNA-binding domain"/>
    <property type="match status" value="1"/>
</dbReference>
<reference evidence="2 5" key="1">
    <citation type="submission" date="2023-02" db="EMBL/GenBank/DDBJ databases">
        <title>Pathogen: clinical or host-associated sample.</title>
        <authorList>
            <person name="Hergert J."/>
            <person name="Casey R."/>
            <person name="Wagner J."/>
            <person name="Young E.L."/>
            <person name="Oakeson K.F."/>
        </authorList>
    </citation>
    <scope>NUCLEOTIDE SEQUENCE</scope>
    <source>
        <strain evidence="3 5">2022CK-00829</strain>
        <strain evidence="2">2022CK-00830</strain>
    </source>
</reference>
<dbReference type="Proteomes" id="UP001221519">
    <property type="component" value="Chromosome"/>
</dbReference>
<sequence>MKPRLLHVHDIPTTKCQVDVKFKELGYRVESVEAECMENLTESRFEMIILDLPACRLKKWLHLANSLFSFPILWWCDERKPATAAPHEKLDGVLCSGMNDNELQWSLLIGVKNYQMRVHLEREYRFLSSKLDEIKRVESAKLSLSKQKNISENKAYELMRTQAMNERRKIIEVADSVLRQPI</sequence>
<dbReference type="InterPro" id="IPR036388">
    <property type="entry name" value="WH-like_DNA-bd_sf"/>
</dbReference>
<name>A0AAX3N6R3_9BACL</name>
<dbReference type="InterPro" id="IPR011006">
    <property type="entry name" value="CheY-like_superfamily"/>
</dbReference>
<evidence type="ECO:0000313" key="4">
    <source>
        <dbReference type="Proteomes" id="UP001220962"/>
    </source>
</evidence>
<dbReference type="InterPro" id="IPR005561">
    <property type="entry name" value="ANTAR"/>
</dbReference>
<evidence type="ECO:0000259" key="1">
    <source>
        <dbReference type="PROSITE" id="PS50921"/>
    </source>
</evidence>
<feature type="domain" description="ANTAR" evidence="1">
    <location>
        <begin position="117"/>
        <end position="178"/>
    </location>
</feature>
<dbReference type="Pfam" id="PF03861">
    <property type="entry name" value="ANTAR"/>
    <property type="match status" value="1"/>
</dbReference>
<dbReference type="AlphaFoldDB" id="A0AAX3N6R3"/>
<dbReference type="PROSITE" id="PS50921">
    <property type="entry name" value="ANTAR"/>
    <property type="match status" value="1"/>
</dbReference>
<evidence type="ECO:0000313" key="3">
    <source>
        <dbReference type="EMBL" id="WDI04486.1"/>
    </source>
</evidence>
<dbReference type="EMBL" id="CP118101">
    <property type="protein sequence ID" value="WDH84804.1"/>
    <property type="molecule type" value="Genomic_DNA"/>
</dbReference>
<protein>
    <submittedName>
        <fullName evidence="2">ANTAR domain-containing protein</fullName>
    </submittedName>
</protein>
<evidence type="ECO:0000313" key="5">
    <source>
        <dbReference type="Proteomes" id="UP001221519"/>
    </source>
</evidence>
<proteinExistence type="predicted"/>
<gene>
    <name evidence="2" type="ORF">PUW23_11550</name>
    <name evidence="3" type="ORF">PUW25_11240</name>
</gene>
<organism evidence="2 4">
    <name type="scientific">Paenibacillus urinalis</name>
    <dbReference type="NCBI Taxonomy" id="521520"/>
    <lineage>
        <taxon>Bacteria</taxon>
        <taxon>Bacillati</taxon>
        <taxon>Bacillota</taxon>
        <taxon>Bacilli</taxon>
        <taxon>Bacillales</taxon>
        <taxon>Paenibacillaceae</taxon>
        <taxon>Paenibacillus</taxon>
    </lineage>
</organism>
<dbReference type="EMBL" id="CP118108">
    <property type="protein sequence ID" value="WDI04486.1"/>
    <property type="molecule type" value="Genomic_DNA"/>
</dbReference>
<dbReference type="Proteomes" id="UP001220962">
    <property type="component" value="Chromosome"/>
</dbReference>
<dbReference type="SUPFAM" id="SSF52172">
    <property type="entry name" value="CheY-like"/>
    <property type="match status" value="1"/>
</dbReference>
<dbReference type="SMART" id="SM01012">
    <property type="entry name" value="ANTAR"/>
    <property type="match status" value="1"/>
</dbReference>
<dbReference type="RefSeq" id="WP_205053214.1">
    <property type="nucleotide sequence ID" value="NZ_CP118101.1"/>
</dbReference>
<evidence type="ECO:0000313" key="2">
    <source>
        <dbReference type="EMBL" id="WDH84804.1"/>
    </source>
</evidence>
<accession>A0AAX3N6R3</accession>
<dbReference type="GO" id="GO:0003723">
    <property type="term" value="F:RNA binding"/>
    <property type="evidence" value="ECO:0007669"/>
    <property type="project" value="InterPro"/>
</dbReference>